<reference evidence="2 3" key="1">
    <citation type="submission" date="2018-08" db="EMBL/GenBank/DDBJ databases">
        <title>A genome reference for cultivated species of the human gut microbiota.</title>
        <authorList>
            <person name="Zou Y."/>
            <person name="Xue W."/>
            <person name="Luo G."/>
        </authorList>
    </citation>
    <scope>NUCLEOTIDE SEQUENCE [LARGE SCALE GENOMIC DNA]</scope>
    <source>
        <strain evidence="2 3">TM09-12</strain>
    </source>
</reference>
<protein>
    <recommendedName>
        <fullName evidence="4">Plasmid segregation centromere-binding protein ParR</fullName>
    </recommendedName>
</protein>
<name>A0A374NZ33_9FIRM</name>
<evidence type="ECO:0000313" key="3">
    <source>
        <dbReference type="Proteomes" id="UP000263014"/>
    </source>
</evidence>
<dbReference type="Proteomes" id="UP001055091">
    <property type="component" value="Unassembled WGS sequence"/>
</dbReference>
<reference evidence="1" key="2">
    <citation type="submission" date="2022-01" db="EMBL/GenBank/DDBJ databases">
        <title>Novel bile acid biosynthetic pathways are enriched in the microbiome of centenarians.</title>
        <authorList>
            <person name="Sato Y."/>
            <person name="Atarashi K."/>
            <person name="Plichta R.D."/>
            <person name="Arai Y."/>
            <person name="Sasajima S."/>
            <person name="Kearney M.S."/>
            <person name="Suda W."/>
            <person name="Takeshita K."/>
            <person name="Sasaki T."/>
            <person name="Okamoto S."/>
            <person name="Skelly N.A."/>
            <person name="Okamura Y."/>
            <person name="Vlamakis H."/>
            <person name="Li Y."/>
            <person name="Tanoue T."/>
            <person name="Takei H."/>
            <person name="Nittono H."/>
            <person name="Narushima S."/>
            <person name="Irie J."/>
            <person name="Itoh H."/>
            <person name="Moriya K."/>
            <person name="Sugiura Y."/>
            <person name="Suematsu M."/>
            <person name="Moritoki N."/>
            <person name="Shibata S."/>
            <person name="Littman R.D."/>
            <person name="Fischbach A.M."/>
            <person name="Uwamino Y."/>
            <person name="Inoue T."/>
            <person name="Honda A."/>
            <person name="Hattori M."/>
            <person name="Murai T."/>
            <person name="Xavier J.R."/>
            <person name="Hirose N."/>
            <person name="Honda K."/>
        </authorList>
    </citation>
    <scope>NUCLEOTIDE SEQUENCE</scope>
    <source>
        <strain evidence="1">CE91-St55</strain>
    </source>
</reference>
<dbReference type="AlphaFoldDB" id="A0A374NZ33"/>
<sequence>MREKKNEFVFTIGFKKKDPEHVRVAKMLNEMDPKNQFIVNAVLCYVDSGYVNVRPWNLQPLFVQAENIQPSVQIKQGPKPLKEDEELDENDARTIMQSLKNFRA</sequence>
<organism evidence="2 3">
    <name type="scientific">Hungatella hathewayi</name>
    <dbReference type="NCBI Taxonomy" id="154046"/>
    <lineage>
        <taxon>Bacteria</taxon>
        <taxon>Bacillati</taxon>
        <taxon>Bacillota</taxon>
        <taxon>Clostridia</taxon>
        <taxon>Lachnospirales</taxon>
        <taxon>Lachnospiraceae</taxon>
        <taxon>Hungatella</taxon>
    </lineage>
</organism>
<gene>
    <name evidence="1" type="ORF">CE91St55_04440</name>
    <name evidence="2" type="ORF">DXD79_32205</name>
</gene>
<accession>A0A374NZ33</accession>
<evidence type="ECO:0008006" key="4">
    <source>
        <dbReference type="Google" id="ProtNLM"/>
    </source>
</evidence>
<evidence type="ECO:0000313" key="1">
    <source>
        <dbReference type="EMBL" id="GKG98462.1"/>
    </source>
</evidence>
<dbReference type="Proteomes" id="UP000263014">
    <property type="component" value="Unassembled WGS sequence"/>
</dbReference>
<comment type="caution">
    <text evidence="2">The sequence shown here is derived from an EMBL/GenBank/DDBJ whole genome shotgun (WGS) entry which is preliminary data.</text>
</comment>
<evidence type="ECO:0000313" key="2">
    <source>
        <dbReference type="EMBL" id="RGI95328.1"/>
    </source>
</evidence>
<dbReference type="EMBL" id="BQNJ01000001">
    <property type="protein sequence ID" value="GKG98462.1"/>
    <property type="molecule type" value="Genomic_DNA"/>
</dbReference>
<dbReference type="RefSeq" id="WP_117624021.1">
    <property type="nucleotide sequence ID" value="NZ_BQNJ01000001.1"/>
</dbReference>
<dbReference type="EMBL" id="QSON01000032">
    <property type="protein sequence ID" value="RGI95328.1"/>
    <property type="molecule type" value="Genomic_DNA"/>
</dbReference>
<proteinExistence type="predicted"/>